<organism evidence="6 7">
    <name type="scientific">Podospora bellae-mahoneyi</name>
    <dbReference type="NCBI Taxonomy" id="2093777"/>
    <lineage>
        <taxon>Eukaryota</taxon>
        <taxon>Fungi</taxon>
        <taxon>Dikarya</taxon>
        <taxon>Ascomycota</taxon>
        <taxon>Pezizomycotina</taxon>
        <taxon>Sordariomycetes</taxon>
        <taxon>Sordariomycetidae</taxon>
        <taxon>Sordariales</taxon>
        <taxon>Podosporaceae</taxon>
        <taxon>Podospora</taxon>
    </lineage>
</organism>
<evidence type="ECO:0000313" key="6">
    <source>
        <dbReference type="EMBL" id="KAK4647157.1"/>
    </source>
</evidence>
<dbReference type="Gene3D" id="3.40.50.10420">
    <property type="entry name" value="NagB/RpiA/CoA transferase-like"/>
    <property type="match status" value="1"/>
</dbReference>
<dbReference type="SUPFAM" id="SSF100950">
    <property type="entry name" value="NagB/RpiA/CoA transferase-like"/>
    <property type="match status" value="1"/>
</dbReference>
<evidence type="ECO:0000313" key="7">
    <source>
        <dbReference type="Proteomes" id="UP001322138"/>
    </source>
</evidence>
<reference evidence="6 7" key="1">
    <citation type="journal article" date="2023" name="bioRxiv">
        <title>High-quality genome assemblies of four members of thePodospora anserinaspecies complex.</title>
        <authorList>
            <person name="Ament-Velasquez S.L."/>
            <person name="Vogan A.A."/>
            <person name="Wallerman O."/>
            <person name="Hartmann F."/>
            <person name="Gautier V."/>
            <person name="Silar P."/>
            <person name="Giraud T."/>
            <person name="Johannesson H."/>
        </authorList>
    </citation>
    <scope>NUCLEOTIDE SEQUENCE [LARGE SCALE GENOMIC DNA]</scope>
    <source>
        <strain evidence="6 7">CBS 112042</strain>
    </source>
</reference>
<dbReference type="Pfam" id="PF01812">
    <property type="entry name" value="5-FTHF_cyc-lig"/>
    <property type="match status" value="1"/>
</dbReference>
<evidence type="ECO:0000256" key="5">
    <source>
        <dbReference type="ARBA" id="ARBA00038966"/>
    </source>
</evidence>
<evidence type="ECO:0000256" key="1">
    <source>
        <dbReference type="ARBA" id="ARBA00010638"/>
    </source>
</evidence>
<dbReference type="InterPro" id="IPR024185">
    <property type="entry name" value="FTHF_cligase-like_sf"/>
</dbReference>
<dbReference type="RefSeq" id="XP_062736133.1">
    <property type="nucleotide sequence ID" value="XM_062872176.1"/>
</dbReference>
<dbReference type="PANTHER" id="PTHR23407">
    <property type="entry name" value="ATPASE INHIBITOR/5-FORMYLTETRAHYDROFOLATE CYCLO-LIGASE"/>
    <property type="match status" value="1"/>
</dbReference>
<accession>A0ABR0FWD2</accession>
<keyword evidence="7" id="KW-1185">Reference proteome</keyword>
<name>A0ABR0FWD2_9PEZI</name>
<keyword evidence="3" id="KW-0067">ATP-binding</keyword>
<gene>
    <name evidence="6" type="ORF">QC761_0026440</name>
</gene>
<protein>
    <recommendedName>
        <fullName evidence="5">5-formyltetrahydrofolate cyclo-ligase</fullName>
        <ecNumber evidence="5">6.3.3.2</ecNumber>
    </recommendedName>
</protein>
<dbReference type="Proteomes" id="UP001322138">
    <property type="component" value="Unassembled WGS sequence"/>
</dbReference>
<comment type="catalytic activity">
    <reaction evidence="4">
        <text>(6S)-5-formyl-5,6,7,8-tetrahydrofolate + ATP = (6R)-5,10-methenyltetrahydrofolate + ADP + phosphate</text>
        <dbReference type="Rhea" id="RHEA:10488"/>
        <dbReference type="ChEBI" id="CHEBI:30616"/>
        <dbReference type="ChEBI" id="CHEBI:43474"/>
        <dbReference type="ChEBI" id="CHEBI:57455"/>
        <dbReference type="ChEBI" id="CHEBI:57457"/>
        <dbReference type="ChEBI" id="CHEBI:456216"/>
        <dbReference type="EC" id="6.3.3.2"/>
    </reaction>
</comment>
<dbReference type="EMBL" id="JAFFGZ010000002">
    <property type="protein sequence ID" value="KAK4647157.1"/>
    <property type="molecule type" value="Genomic_DNA"/>
</dbReference>
<dbReference type="InterPro" id="IPR002698">
    <property type="entry name" value="FTHF_cligase"/>
</dbReference>
<dbReference type="InterPro" id="IPR037171">
    <property type="entry name" value="NagB/RpiA_transferase-like"/>
</dbReference>
<dbReference type="GeneID" id="87891286"/>
<sequence>MGGCTLTTYQTLGVEDSRSRIRPSLGLPTRSRPSRTELLAPFYQPQSQRSPASLGNQLGVLEKAGKEIAYPHSAILTSKHTKRLQALTSMPEGAVTDEFAMASLNAAKQQLRTAMKHKLQAMTPESVLSQSLVVFNKLKTFPPFVKAKRVSVFLSMPGGEIQTDAIVRHALASGKEVFVPYLHKNPATSPALPVRVMDMVRLKDLADYEGLMPDRWGIPSINPATVHERQRVFGGPDAQHSQSTLLDLILMPGVAFDIDPNNGAIRRLGHGRGFYDYFLSRHSAKSAELGQQESPVLLYGLALSEQFLSPSEGAVPVGPFDQPLDGLILGNGEIKSPPAAK</sequence>
<proteinExistence type="inferred from homology"/>
<evidence type="ECO:0000256" key="3">
    <source>
        <dbReference type="ARBA" id="ARBA00022840"/>
    </source>
</evidence>
<comment type="caution">
    <text evidence="6">The sequence shown here is derived from an EMBL/GenBank/DDBJ whole genome shotgun (WGS) entry which is preliminary data.</text>
</comment>
<evidence type="ECO:0000256" key="4">
    <source>
        <dbReference type="ARBA" id="ARBA00036539"/>
    </source>
</evidence>
<dbReference type="EC" id="6.3.3.2" evidence="5"/>
<dbReference type="PANTHER" id="PTHR23407:SF1">
    <property type="entry name" value="5-FORMYLTETRAHYDROFOLATE CYCLO-LIGASE"/>
    <property type="match status" value="1"/>
</dbReference>
<evidence type="ECO:0000256" key="2">
    <source>
        <dbReference type="ARBA" id="ARBA00022741"/>
    </source>
</evidence>
<comment type="similarity">
    <text evidence="1">Belongs to the 5-formyltetrahydrofolate cyclo-ligase family.</text>
</comment>
<keyword evidence="2" id="KW-0547">Nucleotide-binding</keyword>